<evidence type="ECO:0000256" key="7">
    <source>
        <dbReference type="ARBA" id="ARBA00023180"/>
    </source>
</evidence>
<reference evidence="9 10" key="1">
    <citation type="journal article" date="2022" name="Allergy">
        <title>Genome assembly and annotation of Periplaneta americana reveal a comprehensive cockroach allergen profile.</title>
        <authorList>
            <person name="Wang L."/>
            <person name="Xiong Q."/>
            <person name="Saelim N."/>
            <person name="Wang L."/>
            <person name="Nong W."/>
            <person name="Wan A.T."/>
            <person name="Shi M."/>
            <person name="Liu X."/>
            <person name="Cao Q."/>
            <person name="Hui J.H.L."/>
            <person name="Sookrung N."/>
            <person name="Leung T.F."/>
            <person name="Tungtrongchitr A."/>
            <person name="Tsui S.K.W."/>
        </authorList>
    </citation>
    <scope>NUCLEOTIDE SEQUENCE [LARGE SCALE GENOMIC DNA]</scope>
    <source>
        <strain evidence="9">PWHHKU_190912</strain>
    </source>
</reference>
<evidence type="ECO:0000256" key="2">
    <source>
        <dbReference type="ARBA" id="ARBA00022475"/>
    </source>
</evidence>
<dbReference type="SUPFAM" id="SSF53850">
    <property type="entry name" value="Periplasmic binding protein-like II"/>
    <property type="match status" value="1"/>
</dbReference>
<dbReference type="PANTHER" id="PTHR42643">
    <property type="entry name" value="IONOTROPIC RECEPTOR 20A-RELATED"/>
    <property type="match status" value="1"/>
</dbReference>
<evidence type="ECO:0000256" key="3">
    <source>
        <dbReference type="ARBA" id="ARBA00022692"/>
    </source>
</evidence>
<dbReference type="EMBL" id="JAJSOF020000009">
    <property type="protein sequence ID" value="KAJ4446165.1"/>
    <property type="molecule type" value="Genomic_DNA"/>
</dbReference>
<dbReference type="Proteomes" id="UP001148838">
    <property type="component" value="Unassembled WGS sequence"/>
</dbReference>
<gene>
    <name evidence="9" type="ORF">ANN_12858</name>
</gene>
<dbReference type="Gene3D" id="3.40.190.10">
    <property type="entry name" value="Periplasmic binding protein-like II"/>
    <property type="match status" value="1"/>
</dbReference>
<dbReference type="PANTHER" id="PTHR42643:SF38">
    <property type="entry name" value="IONOTROPIC RECEPTOR 100A"/>
    <property type="match status" value="1"/>
</dbReference>
<evidence type="ECO:0000313" key="10">
    <source>
        <dbReference type="Proteomes" id="UP001148838"/>
    </source>
</evidence>
<evidence type="ECO:0000256" key="4">
    <source>
        <dbReference type="ARBA" id="ARBA00022989"/>
    </source>
</evidence>
<keyword evidence="6" id="KW-0675">Receptor</keyword>
<organism evidence="9 10">
    <name type="scientific">Periplaneta americana</name>
    <name type="common">American cockroach</name>
    <name type="synonym">Blatta americana</name>
    <dbReference type="NCBI Taxonomy" id="6978"/>
    <lineage>
        <taxon>Eukaryota</taxon>
        <taxon>Metazoa</taxon>
        <taxon>Ecdysozoa</taxon>
        <taxon>Arthropoda</taxon>
        <taxon>Hexapoda</taxon>
        <taxon>Insecta</taxon>
        <taxon>Pterygota</taxon>
        <taxon>Neoptera</taxon>
        <taxon>Polyneoptera</taxon>
        <taxon>Dictyoptera</taxon>
        <taxon>Blattodea</taxon>
        <taxon>Blattoidea</taxon>
        <taxon>Blattidae</taxon>
        <taxon>Blattinae</taxon>
        <taxon>Periplaneta</taxon>
    </lineage>
</organism>
<keyword evidence="2" id="KW-1003">Cell membrane</keyword>
<feature type="transmembrane region" description="Helical" evidence="8">
    <location>
        <begin position="600"/>
        <end position="620"/>
    </location>
</feature>
<accession>A0ABQ8TJZ0</accession>
<evidence type="ECO:0000313" key="9">
    <source>
        <dbReference type="EMBL" id="KAJ4446165.1"/>
    </source>
</evidence>
<keyword evidence="7" id="KW-0325">Glycoprotein</keyword>
<protein>
    <recommendedName>
        <fullName evidence="11">Ionotropic receptor</fullName>
    </recommendedName>
</protein>
<keyword evidence="10" id="KW-1185">Reference proteome</keyword>
<comment type="caution">
    <text evidence="9">The sequence shown here is derived from an EMBL/GenBank/DDBJ whole genome shotgun (WGS) entry which is preliminary data.</text>
</comment>
<feature type="transmembrane region" description="Helical" evidence="8">
    <location>
        <begin position="383"/>
        <end position="402"/>
    </location>
</feature>
<evidence type="ECO:0000256" key="1">
    <source>
        <dbReference type="ARBA" id="ARBA00004651"/>
    </source>
</evidence>
<proteinExistence type="predicted"/>
<evidence type="ECO:0000256" key="6">
    <source>
        <dbReference type="ARBA" id="ARBA00023170"/>
    </source>
</evidence>
<name>A0ABQ8TJZ0_PERAM</name>
<evidence type="ECO:0000256" key="5">
    <source>
        <dbReference type="ARBA" id="ARBA00023136"/>
    </source>
</evidence>
<dbReference type="InterPro" id="IPR052192">
    <property type="entry name" value="Insect_Ionotropic_Sensory_Rcpt"/>
</dbReference>
<sequence>MLRINHVEDRNLTEEFVQDTVLWSVCGSHFNSTKILTIMVAVSDNRDWNSMISSLLQLFYEKLDIPIILVFLERISQSLLQNTNQNRVSFTTSPDEVREYPAESSHSYLLISYNEESASSYISAKYMYPRTEWTPKDNVLMLIIVSEIWNSYGTPPNYLNVFDQFWSIYWILNVIITVKNIDTRNTNCSILVHNRFDSTYGHTFTNVTLDQIEKLPRTYLERTWNLRGYDVKVTMFDSFPNAILKCEQNGNCKYEGRDWTVLENLATYMNFTAVVTEPLDGQSFGYHTEFNTFTGAMGALVWKKADISGNERYIKYYGTDKIEFTMPAFYTKKLVVIVPKAQRIATWKAISECFKFTFWIGLITVFLFSAILWYILRKLKGKVSYVTNVLDMVAIFLTMSLNFLTKVNSMPQRFLLSCCLLFSLVVMCLIQSSLLDVTTHPHYNREINSLKELEESKLPIVTLDPNLLDTFDESESMKNLALRTRYQNVSSKSLLEEIANKRNVSFLTSQGEAVWYLGKYPNKLHVVRDYPREYFVSYMIPKGSPYATRIHNLLGKMCQAGLVTKWDKDTSYNLQLKALSEGRSNYLNHKEVKVFKLVDFQLSFFVYGVGITASTVVLLVENLVGRNIRVRIYIVRE</sequence>
<evidence type="ECO:0008006" key="11">
    <source>
        <dbReference type="Google" id="ProtNLM"/>
    </source>
</evidence>
<comment type="subcellular location">
    <subcellularLocation>
        <location evidence="1">Cell membrane</location>
        <topology evidence="1">Multi-pass membrane protein</topology>
    </subcellularLocation>
</comment>
<evidence type="ECO:0000256" key="8">
    <source>
        <dbReference type="SAM" id="Phobius"/>
    </source>
</evidence>
<keyword evidence="3 8" id="KW-0812">Transmembrane</keyword>
<keyword evidence="4 8" id="KW-1133">Transmembrane helix</keyword>
<feature type="transmembrane region" description="Helical" evidence="8">
    <location>
        <begin position="356"/>
        <end position="376"/>
    </location>
</feature>
<keyword evidence="5 8" id="KW-0472">Membrane</keyword>